<evidence type="ECO:0000313" key="3">
    <source>
        <dbReference type="EMBL" id="ODQ89824.1"/>
    </source>
</evidence>
<dbReference type="InterPro" id="IPR050564">
    <property type="entry name" value="F420-G6PD/mer"/>
</dbReference>
<name>A0A1E3RIY3_MYCFV</name>
<evidence type="ECO:0000313" key="4">
    <source>
        <dbReference type="Proteomes" id="UP000094053"/>
    </source>
</evidence>
<dbReference type="SUPFAM" id="SSF51679">
    <property type="entry name" value="Bacterial luciferase-like"/>
    <property type="match status" value="1"/>
</dbReference>
<comment type="caution">
    <text evidence="3">The sequence shown here is derived from an EMBL/GenBank/DDBJ whole genome shotgun (WGS) entry which is preliminary data.</text>
</comment>
<proteinExistence type="predicted"/>
<dbReference type="GO" id="GO:0016705">
    <property type="term" value="F:oxidoreductase activity, acting on paired donors, with incorporation or reduction of molecular oxygen"/>
    <property type="evidence" value="ECO:0007669"/>
    <property type="project" value="InterPro"/>
</dbReference>
<dbReference type="OrthoDB" id="7054907at2"/>
<reference evidence="4" key="1">
    <citation type="submission" date="2016-09" db="EMBL/GenBank/DDBJ databases">
        <authorList>
            <person name="Greninger A.L."/>
            <person name="Jerome K.R."/>
            <person name="Mcnair B."/>
            <person name="Wallis C."/>
            <person name="Fang F."/>
        </authorList>
    </citation>
    <scope>NUCLEOTIDE SEQUENCE [LARGE SCALE GENOMIC DNA]</scope>
    <source>
        <strain evidence="4">M6</strain>
    </source>
</reference>
<dbReference type="PANTHER" id="PTHR43244:SF1">
    <property type="entry name" value="5,10-METHYLENETETRAHYDROMETHANOPTERIN REDUCTASE"/>
    <property type="match status" value="1"/>
</dbReference>
<organism evidence="3 4">
    <name type="scientific">Mycolicibacterium flavescens</name>
    <name type="common">Mycobacterium flavescens</name>
    <dbReference type="NCBI Taxonomy" id="1776"/>
    <lineage>
        <taxon>Bacteria</taxon>
        <taxon>Bacillati</taxon>
        <taxon>Actinomycetota</taxon>
        <taxon>Actinomycetes</taxon>
        <taxon>Mycobacteriales</taxon>
        <taxon>Mycobacteriaceae</taxon>
        <taxon>Mycolicibacterium</taxon>
    </lineage>
</organism>
<dbReference type="InterPro" id="IPR036661">
    <property type="entry name" value="Luciferase-like_sf"/>
</dbReference>
<dbReference type="Pfam" id="PF00296">
    <property type="entry name" value="Bac_luciferase"/>
    <property type="match status" value="1"/>
</dbReference>
<evidence type="ECO:0000259" key="2">
    <source>
        <dbReference type="Pfam" id="PF00296"/>
    </source>
</evidence>
<gene>
    <name evidence="3" type="ORF">BHQ18_13050</name>
</gene>
<dbReference type="InterPro" id="IPR011251">
    <property type="entry name" value="Luciferase-like_dom"/>
</dbReference>
<dbReference type="Proteomes" id="UP000094053">
    <property type="component" value="Unassembled WGS sequence"/>
</dbReference>
<dbReference type="Gene3D" id="3.20.20.30">
    <property type="entry name" value="Luciferase-like domain"/>
    <property type="match status" value="1"/>
</dbReference>
<dbReference type="EMBL" id="MIHA01000008">
    <property type="protein sequence ID" value="ODQ89824.1"/>
    <property type="molecule type" value="Genomic_DNA"/>
</dbReference>
<dbReference type="STRING" id="1776.BHQ18_13050"/>
<dbReference type="NCBIfam" id="TIGR03564">
    <property type="entry name" value="F420_MSMEG_4879"/>
    <property type="match status" value="1"/>
</dbReference>
<dbReference type="InterPro" id="IPR019910">
    <property type="entry name" value="Lucif-like_OxRdtase_MSMEG_4879"/>
</dbReference>
<protein>
    <submittedName>
        <fullName evidence="3">LLM class F420-dependent oxidoreductase</fullName>
    </submittedName>
</protein>
<dbReference type="AlphaFoldDB" id="A0A1E3RIY3"/>
<evidence type="ECO:0000256" key="1">
    <source>
        <dbReference type="ARBA" id="ARBA00023002"/>
    </source>
</evidence>
<keyword evidence="1" id="KW-0560">Oxidoreductase</keyword>
<sequence>MRIGLMVGSDRERARADRLAGLLDDGKTAERQGFASFWMPQVPGYLDAMTAVALLGGATERIELGTAVVPIQTRHPLIMAQQALTTQAACDGRFTLGIGPSHHWIIADQLGLDYTRPASLVRDYLDVLNAAFSGPGAVAVDNGSYRVNAAVDVVDAGAMPVLIAALGPTMLRTAGQRAGGTILWMADERAIGDYVVPTITAAAEDAGRSGVRIVAGVPVALCSDDEVDDARGYASEVLGHADFSPNYVRLLEHGDADDVGDTMAAGDEAAVLARLRRYRDAGVTDLALRVVGLGADPAQRHASRSRTQEFVASLAAEFDSTT</sequence>
<accession>A0A1E3RIY3</accession>
<dbReference type="RefSeq" id="WP_069414037.1">
    <property type="nucleotide sequence ID" value="NZ_JACKUL010000038.1"/>
</dbReference>
<dbReference type="PANTHER" id="PTHR43244">
    <property type="match status" value="1"/>
</dbReference>
<keyword evidence="4" id="KW-1185">Reference proteome</keyword>
<feature type="domain" description="Luciferase-like" evidence="2">
    <location>
        <begin position="15"/>
        <end position="284"/>
    </location>
</feature>